<proteinExistence type="predicted"/>
<organism evidence="1 2">
    <name type="scientific">Roseibium hamelinense</name>
    <dbReference type="NCBI Taxonomy" id="150831"/>
    <lineage>
        <taxon>Bacteria</taxon>
        <taxon>Pseudomonadati</taxon>
        <taxon>Pseudomonadota</taxon>
        <taxon>Alphaproteobacteria</taxon>
        <taxon>Hyphomicrobiales</taxon>
        <taxon>Stappiaceae</taxon>
        <taxon>Roseibium</taxon>
    </lineage>
</organism>
<dbReference type="Proteomes" id="UP000320593">
    <property type="component" value="Unassembled WGS sequence"/>
</dbReference>
<sequence>MESGERAAVRCTRDHLNGFRLRAVAVEPCCGLLPLKRGLGWDAGTASRLVSV</sequence>
<accession>A0A562SBK3</accession>
<comment type="caution">
    <text evidence="1">The sequence shown here is derived from an EMBL/GenBank/DDBJ whole genome shotgun (WGS) entry which is preliminary data.</text>
</comment>
<dbReference type="AlphaFoldDB" id="A0A562SBK3"/>
<evidence type="ECO:0000313" key="1">
    <source>
        <dbReference type="EMBL" id="TWI78699.1"/>
    </source>
</evidence>
<protein>
    <submittedName>
        <fullName evidence="1">Uncharacterized protein</fullName>
    </submittedName>
</protein>
<reference evidence="1 2" key="1">
    <citation type="submission" date="2019-07" db="EMBL/GenBank/DDBJ databases">
        <title>Genomic Encyclopedia of Archaeal and Bacterial Type Strains, Phase II (KMG-II): from individual species to whole genera.</title>
        <authorList>
            <person name="Goeker M."/>
        </authorList>
    </citation>
    <scope>NUCLEOTIDE SEQUENCE [LARGE SCALE GENOMIC DNA]</scope>
    <source>
        <strain evidence="1 2">ATCC BAA-252</strain>
    </source>
</reference>
<name>A0A562SBK3_9HYPH</name>
<evidence type="ECO:0000313" key="2">
    <source>
        <dbReference type="Proteomes" id="UP000320593"/>
    </source>
</evidence>
<keyword evidence="2" id="KW-1185">Reference proteome</keyword>
<dbReference type="EMBL" id="VLLF01000018">
    <property type="protein sequence ID" value="TWI78699.1"/>
    <property type="molecule type" value="Genomic_DNA"/>
</dbReference>
<gene>
    <name evidence="1" type="ORF">JM93_04417</name>
</gene>